<gene>
    <name evidence="1" type="ORF">Gogos_001897</name>
</gene>
<proteinExistence type="predicted"/>
<dbReference type="AlphaFoldDB" id="A0A7J9CPZ7"/>
<evidence type="ECO:0000313" key="1">
    <source>
        <dbReference type="EMBL" id="MBA0750486.1"/>
    </source>
</evidence>
<reference evidence="1 2" key="1">
    <citation type="journal article" date="2019" name="Genome Biol. Evol.">
        <title>Insights into the evolution of the New World diploid cottons (Gossypium, subgenus Houzingenia) based on genome sequencing.</title>
        <authorList>
            <person name="Grover C.E."/>
            <person name="Arick M.A. 2nd"/>
            <person name="Thrash A."/>
            <person name="Conover J.L."/>
            <person name="Sanders W.S."/>
            <person name="Peterson D.G."/>
            <person name="Frelichowski J.E."/>
            <person name="Scheffler J.A."/>
            <person name="Scheffler B.E."/>
            <person name="Wendel J.F."/>
        </authorList>
    </citation>
    <scope>NUCLEOTIDE SEQUENCE [LARGE SCALE GENOMIC DNA]</scope>
    <source>
        <strain evidence="1">5</strain>
        <tissue evidence="1">Leaf</tissue>
    </source>
</reference>
<sequence length="69" mass="7799">MGLSNFLGECSVFDAELWGILDRLTLILDSSLVRVMIQTDRPWAVQHIPKELNNDADYIVKLALILDKA</sequence>
<dbReference type="Proteomes" id="UP000593579">
    <property type="component" value="Unassembled WGS sequence"/>
</dbReference>
<name>A0A7J9CPZ7_GOSGO</name>
<keyword evidence="2" id="KW-1185">Reference proteome</keyword>
<protein>
    <recommendedName>
        <fullName evidence="3">RNase H type-1 domain-containing protein</fullName>
    </recommendedName>
</protein>
<evidence type="ECO:0000313" key="2">
    <source>
        <dbReference type="Proteomes" id="UP000593579"/>
    </source>
</evidence>
<comment type="caution">
    <text evidence="1">The sequence shown here is derived from an EMBL/GenBank/DDBJ whole genome shotgun (WGS) entry which is preliminary data.</text>
</comment>
<evidence type="ECO:0008006" key="3">
    <source>
        <dbReference type="Google" id="ProtNLM"/>
    </source>
</evidence>
<dbReference type="EMBL" id="JABEZY010000012">
    <property type="protein sequence ID" value="MBA0750486.1"/>
    <property type="molecule type" value="Genomic_DNA"/>
</dbReference>
<accession>A0A7J9CPZ7</accession>
<dbReference type="OrthoDB" id="10301973at2759"/>
<organism evidence="1 2">
    <name type="scientific">Gossypium gossypioides</name>
    <name type="common">Mexican cotton</name>
    <name type="synonym">Selera gossypioides</name>
    <dbReference type="NCBI Taxonomy" id="34282"/>
    <lineage>
        <taxon>Eukaryota</taxon>
        <taxon>Viridiplantae</taxon>
        <taxon>Streptophyta</taxon>
        <taxon>Embryophyta</taxon>
        <taxon>Tracheophyta</taxon>
        <taxon>Spermatophyta</taxon>
        <taxon>Magnoliopsida</taxon>
        <taxon>eudicotyledons</taxon>
        <taxon>Gunneridae</taxon>
        <taxon>Pentapetalae</taxon>
        <taxon>rosids</taxon>
        <taxon>malvids</taxon>
        <taxon>Malvales</taxon>
        <taxon>Malvaceae</taxon>
        <taxon>Malvoideae</taxon>
        <taxon>Gossypium</taxon>
    </lineage>
</organism>